<dbReference type="InterPro" id="IPR000639">
    <property type="entry name" value="Epox_hydrolase-like"/>
</dbReference>
<keyword evidence="2" id="KW-0058">Aromatic hydrocarbons catabolism</keyword>
<dbReference type="EMBL" id="JBEYBR010000049">
    <property type="protein sequence ID" value="MEU2123991.1"/>
    <property type="molecule type" value="Genomic_DNA"/>
</dbReference>
<dbReference type="Proteomes" id="UP001550535">
    <property type="component" value="Unassembled WGS sequence"/>
</dbReference>
<dbReference type="RefSeq" id="WP_357992152.1">
    <property type="nucleotide sequence ID" value="NZ_JBEYBR010000049.1"/>
</dbReference>
<evidence type="ECO:0000259" key="4">
    <source>
        <dbReference type="Pfam" id="PF06441"/>
    </source>
</evidence>
<reference evidence="5 6" key="1">
    <citation type="submission" date="2024-06" db="EMBL/GenBank/DDBJ databases">
        <title>The Natural Products Discovery Center: Release of the First 8490 Sequenced Strains for Exploring Actinobacteria Biosynthetic Diversity.</title>
        <authorList>
            <person name="Kalkreuter E."/>
            <person name="Kautsar S.A."/>
            <person name="Yang D."/>
            <person name="Bader C.D."/>
            <person name="Teijaro C.N."/>
            <person name="Fluegel L."/>
            <person name="Davis C.M."/>
            <person name="Simpson J.R."/>
            <person name="Lauterbach L."/>
            <person name="Steele A.D."/>
            <person name="Gui C."/>
            <person name="Meng S."/>
            <person name="Li G."/>
            <person name="Viehrig K."/>
            <person name="Ye F."/>
            <person name="Su P."/>
            <person name="Kiefer A.F."/>
            <person name="Nichols A."/>
            <person name="Cepeda A.J."/>
            <person name="Yan W."/>
            <person name="Fan B."/>
            <person name="Jiang Y."/>
            <person name="Adhikari A."/>
            <person name="Zheng C.-J."/>
            <person name="Schuster L."/>
            <person name="Cowan T.M."/>
            <person name="Smanski M.J."/>
            <person name="Chevrette M.G."/>
            <person name="De Carvalho L.P.S."/>
            <person name="Shen B."/>
        </authorList>
    </citation>
    <scope>NUCLEOTIDE SEQUENCE [LARGE SCALE GENOMIC DNA]</scope>
    <source>
        <strain evidence="5 6">NPDC019434</strain>
    </source>
</reference>
<keyword evidence="3 5" id="KW-0378">Hydrolase</keyword>
<dbReference type="SUPFAM" id="SSF53474">
    <property type="entry name" value="alpha/beta-Hydrolases"/>
    <property type="match status" value="1"/>
</dbReference>
<keyword evidence="6" id="KW-1185">Reference proteome</keyword>
<evidence type="ECO:0000256" key="3">
    <source>
        <dbReference type="ARBA" id="ARBA00022801"/>
    </source>
</evidence>
<evidence type="ECO:0000313" key="5">
    <source>
        <dbReference type="EMBL" id="MEU2123991.1"/>
    </source>
</evidence>
<organism evidence="5 6">
    <name type="scientific">Nocardia niwae</name>
    <dbReference type="NCBI Taxonomy" id="626084"/>
    <lineage>
        <taxon>Bacteria</taxon>
        <taxon>Bacillati</taxon>
        <taxon>Actinomycetota</taxon>
        <taxon>Actinomycetes</taxon>
        <taxon>Mycobacteriales</taxon>
        <taxon>Nocardiaceae</taxon>
        <taxon>Nocardia</taxon>
    </lineage>
</organism>
<dbReference type="PANTHER" id="PTHR21661">
    <property type="entry name" value="EPOXIDE HYDROLASE 1-RELATED"/>
    <property type="match status" value="1"/>
</dbReference>
<name>A0ABV2XDP8_9NOCA</name>
<comment type="caution">
    <text evidence="5">The sequence shown here is derived from an EMBL/GenBank/DDBJ whole genome shotgun (WGS) entry which is preliminary data.</text>
</comment>
<feature type="domain" description="Epoxide hydrolase N-terminal" evidence="4">
    <location>
        <begin position="6"/>
        <end position="111"/>
    </location>
</feature>
<accession>A0ABV2XDP8</accession>
<proteinExistence type="inferred from homology"/>
<dbReference type="PIRSF" id="PIRSF001112">
    <property type="entry name" value="Epoxide_hydrolase"/>
    <property type="match status" value="1"/>
</dbReference>
<dbReference type="PANTHER" id="PTHR21661:SF35">
    <property type="entry name" value="EPOXIDE HYDROLASE"/>
    <property type="match status" value="1"/>
</dbReference>
<dbReference type="Pfam" id="PF06441">
    <property type="entry name" value="EHN"/>
    <property type="match status" value="1"/>
</dbReference>
<comment type="similarity">
    <text evidence="1">Belongs to the peptidase S33 family.</text>
</comment>
<evidence type="ECO:0000256" key="1">
    <source>
        <dbReference type="ARBA" id="ARBA00010088"/>
    </source>
</evidence>
<gene>
    <name evidence="5" type="ORF">ABZ507_19435</name>
</gene>
<evidence type="ECO:0000256" key="2">
    <source>
        <dbReference type="ARBA" id="ARBA00022797"/>
    </source>
</evidence>
<dbReference type="GO" id="GO:0016787">
    <property type="term" value="F:hydrolase activity"/>
    <property type="evidence" value="ECO:0007669"/>
    <property type="project" value="UniProtKB-KW"/>
</dbReference>
<dbReference type="InterPro" id="IPR029058">
    <property type="entry name" value="AB_hydrolase_fold"/>
</dbReference>
<dbReference type="InterPro" id="IPR010497">
    <property type="entry name" value="Epoxide_hydro_N"/>
</dbReference>
<evidence type="ECO:0000313" key="6">
    <source>
        <dbReference type="Proteomes" id="UP001550535"/>
    </source>
</evidence>
<protein>
    <submittedName>
        <fullName evidence="5">Epoxide hydrolase family protein</fullName>
    </submittedName>
</protein>
<dbReference type="PRINTS" id="PR00412">
    <property type="entry name" value="EPOXHYDRLASE"/>
</dbReference>
<dbReference type="Gene3D" id="3.40.50.1820">
    <property type="entry name" value="alpha/beta hydrolase"/>
    <property type="match status" value="1"/>
</dbReference>
<dbReference type="InterPro" id="IPR016292">
    <property type="entry name" value="Epoxide_hydrolase"/>
</dbReference>
<sequence length="385" mass="42469">MTNSEIRPFRIDISQDELEELRLRLARTRWIDDMTGAGWERGVPTAYLKELAGYWADKFDWRAVEAELNAYPQFTTTIAGQNVHLLHVRSAQEDATPLLLLHGWPSSVADFRDVIGPLTDPAAHGAPDAPAFHLVIPSLPGHGFSGPLTEAGWNDGRIAAALAELMARLGYDRYGVQGGDHGAFIAPALARIDTGHVIGVHVNALVTFPTGDPADMAALTDAEKARLAGMKKFQDDGSAYMNLKGSRPNTIAQLLADSPAGQLGWIVEKYKEWTDQSHDLPEQAVDLDRLLTTVSIYWFTDTARSVANLYYERFHDATMFAPKPKGTVPTGVAVFKDGDYAIRRFAERAHNITHWSEFYSGGHFPALEAPDLLIGDIREFFRSLG</sequence>